<protein>
    <submittedName>
        <fullName evidence="1">Uncharacterized protein</fullName>
    </submittedName>
</protein>
<evidence type="ECO:0000313" key="2">
    <source>
        <dbReference type="Proteomes" id="UP000824533"/>
    </source>
</evidence>
<accession>A0ACC1CW52</accession>
<gene>
    <name evidence="1" type="ORF">K1T71_008980</name>
</gene>
<evidence type="ECO:0000313" key="1">
    <source>
        <dbReference type="EMBL" id="KAJ0175821.1"/>
    </source>
</evidence>
<reference evidence="1 2" key="1">
    <citation type="journal article" date="2021" name="Front. Genet.">
        <title>Chromosome-Level Genome Assembly Reveals Significant Gene Expansion in the Toll and IMD Signaling Pathways of Dendrolimus kikuchii.</title>
        <authorList>
            <person name="Zhou J."/>
            <person name="Wu P."/>
            <person name="Xiong Z."/>
            <person name="Liu N."/>
            <person name="Zhao N."/>
            <person name="Ji M."/>
            <person name="Qiu Y."/>
            <person name="Yang B."/>
        </authorList>
    </citation>
    <scope>NUCLEOTIDE SEQUENCE [LARGE SCALE GENOMIC DNA]</scope>
    <source>
        <strain evidence="1">Ann1</strain>
    </source>
</reference>
<keyword evidence="2" id="KW-1185">Reference proteome</keyword>
<dbReference type="Proteomes" id="UP000824533">
    <property type="component" value="Linkage Group LG15"/>
</dbReference>
<dbReference type="EMBL" id="CM034401">
    <property type="protein sequence ID" value="KAJ0175821.1"/>
    <property type="molecule type" value="Genomic_DNA"/>
</dbReference>
<sequence length="60" mass="7030">MDGKKHNSMKNFNRPALNFTVESRIKIVRELANEKRLVRFIKSNVFSRSTSRFGAKCQSR</sequence>
<proteinExistence type="predicted"/>
<comment type="caution">
    <text evidence="1">The sequence shown here is derived from an EMBL/GenBank/DDBJ whole genome shotgun (WGS) entry which is preliminary data.</text>
</comment>
<name>A0ACC1CW52_9NEOP</name>
<organism evidence="1 2">
    <name type="scientific">Dendrolimus kikuchii</name>
    <dbReference type="NCBI Taxonomy" id="765133"/>
    <lineage>
        <taxon>Eukaryota</taxon>
        <taxon>Metazoa</taxon>
        <taxon>Ecdysozoa</taxon>
        <taxon>Arthropoda</taxon>
        <taxon>Hexapoda</taxon>
        <taxon>Insecta</taxon>
        <taxon>Pterygota</taxon>
        <taxon>Neoptera</taxon>
        <taxon>Endopterygota</taxon>
        <taxon>Lepidoptera</taxon>
        <taxon>Glossata</taxon>
        <taxon>Ditrysia</taxon>
        <taxon>Bombycoidea</taxon>
        <taxon>Lasiocampidae</taxon>
        <taxon>Dendrolimus</taxon>
    </lineage>
</organism>
<feature type="non-terminal residue" evidence="1">
    <location>
        <position position="60"/>
    </location>
</feature>